<evidence type="ECO:0000256" key="3">
    <source>
        <dbReference type="ARBA" id="ARBA00022833"/>
    </source>
</evidence>
<dbReference type="PROSITE" id="PS00059">
    <property type="entry name" value="ADH_ZINC"/>
    <property type="match status" value="1"/>
</dbReference>
<dbReference type="PANTHER" id="PTHR43401:SF2">
    <property type="entry name" value="L-THREONINE 3-DEHYDROGENASE"/>
    <property type="match status" value="1"/>
</dbReference>
<keyword evidence="4" id="KW-0560">Oxidoreductase</keyword>
<dbReference type="Pfam" id="PF00107">
    <property type="entry name" value="ADH_zinc_N"/>
    <property type="match status" value="1"/>
</dbReference>
<evidence type="ECO:0000313" key="8">
    <source>
        <dbReference type="Proteomes" id="UP000680206"/>
    </source>
</evidence>
<evidence type="ECO:0000313" key="7">
    <source>
        <dbReference type="EMBL" id="MBO2463554.1"/>
    </source>
</evidence>
<dbReference type="RefSeq" id="WP_208249005.1">
    <property type="nucleotide sequence ID" value="NZ_JAGEPF010000028.1"/>
</dbReference>
<reference evidence="7 8" key="1">
    <citation type="submission" date="2021-03" db="EMBL/GenBank/DDBJ databases">
        <title>Actinomadura violae sp. nov., isolated from lichen in Thailand.</title>
        <authorList>
            <person name="Kanchanasin P."/>
            <person name="Saeng-In P."/>
            <person name="Phongsopitanun W."/>
            <person name="Yuki M."/>
            <person name="Kudo T."/>
            <person name="Ohkuma M."/>
            <person name="Tanasupawat S."/>
        </authorList>
    </citation>
    <scope>NUCLEOTIDE SEQUENCE [LARGE SCALE GENOMIC DNA]</scope>
    <source>
        <strain evidence="7 8">LCR2-06</strain>
    </source>
</reference>
<keyword evidence="3 5" id="KW-0862">Zinc</keyword>
<dbReference type="InterPro" id="IPR002328">
    <property type="entry name" value="ADH_Zn_CS"/>
</dbReference>
<dbReference type="Gene3D" id="3.40.50.720">
    <property type="entry name" value="NAD(P)-binding Rossmann-like Domain"/>
    <property type="match status" value="1"/>
</dbReference>
<gene>
    <name evidence="7" type="ORF">J4709_38890</name>
</gene>
<keyword evidence="2 5" id="KW-0479">Metal-binding</keyword>
<keyword evidence="8" id="KW-1185">Reference proteome</keyword>
<organism evidence="7 8">
    <name type="scientific">Actinomadura violacea</name>
    <dbReference type="NCBI Taxonomy" id="2819934"/>
    <lineage>
        <taxon>Bacteria</taxon>
        <taxon>Bacillati</taxon>
        <taxon>Actinomycetota</taxon>
        <taxon>Actinomycetes</taxon>
        <taxon>Streptosporangiales</taxon>
        <taxon>Thermomonosporaceae</taxon>
        <taxon>Actinomadura</taxon>
    </lineage>
</organism>
<feature type="domain" description="Enoyl reductase (ER)" evidence="6">
    <location>
        <begin position="7"/>
        <end position="323"/>
    </location>
</feature>
<dbReference type="InterPro" id="IPR036291">
    <property type="entry name" value="NAD(P)-bd_dom_sf"/>
</dbReference>
<name>A0ABS3S5J3_9ACTN</name>
<evidence type="ECO:0000259" key="6">
    <source>
        <dbReference type="SMART" id="SM00829"/>
    </source>
</evidence>
<dbReference type="SUPFAM" id="SSF51735">
    <property type="entry name" value="NAD(P)-binding Rossmann-fold domains"/>
    <property type="match status" value="1"/>
</dbReference>
<evidence type="ECO:0000256" key="2">
    <source>
        <dbReference type="ARBA" id="ARBA00022723"/>
    </source>
</evidence>
<dbReference type="InterPro" id="IPR013154">
    <property type="entry name" value="ADH-like_N"/>
</dbReference>
<dbReference type="PANTHER" id="PTHR43401">
    <property type="entry name" value="L-THREONINE 3-DEHYDROGENASE"/>
    <property type="match status" value="1"/>
</dbReference>
<accession>A0ABS3S5J3</accession>
<evidence type="ECO:0000256" key="5">
    <source>
        <dbReference type="RuleBase" id="RU361277"/>
    </source>
</evidence>
<comment type="caution">
    <text evidence="7">The sequence shown here is derived from an EMBL/GenBank/DDBJ whole genome shotgun (WGS) entry which is preliminary data.</text>
</comment>
<dbReference type="InterPro" id="IPR013149">
    <property type="entry name" value="ADH-like_C"/>
</dbReference>
<comment type="cofactor">
    <cofactor evidence="1 5">
        <name>Zn(2+)</name>
        <dbReference type="ChEBI" id="CHEBI:29105"/>
    </cofactor>
</comment>
<comment type="similarity">
    <text evidence="5">Belongs to the zinc-containing alcohol dehydrogenase family.</text>
</comment>
<dbReference type="InterPro" id="IPR011032">
    <property type="entry name" value="GroES-like_sf"/>
</dbReference>
<dbReference type="EMBL" id="JAGEPF010000028">
    <property type="protein sequence ID" value="MBO2463554.1"/>
    <property type="molecule type" value="Genomic_DNA"/>
</dbReference>
<dbReference type="SMART" id="SM00829">
    <property type="entry name" value="PKS_ER"/>
    <property type="match status" value="1"/>
</dbReference>
<dbReference type="Gene3D" id="3.90.180.10">
    <property type="entry name" value="Medium-chain alcohol dehydrogenases, catalytic domain"/>
    <property type="match status" value="1"/>
</dbReference>
<protein>
    <submittedName>
        <fullName evidence="7">Alcohol dehydrogenase catalytic domain-containing protein</fullName>
    </submittedName>
</protein>
<dbReference type="Pfam" id="PF08240">
    <property type="entry name" value="ADH_N"/>
    <property type="match status" value="1"/>
</dbReference>
<dbReference type="Proteomes" id="UP000680206">
    <property type="component" value="Unassembled WGS sequence"/>
</dbReference>
<evidence type="ECO:0000256" key="1">
    <source>
        <dbReference type="ARBA" id="ARBA00001947"/>
    </source>
</evidence>
<dbReference type="InterPro" id="IPR050129">
    <property type="entry name" value="Zn_alcohol_dh"/>
</dbReference>
<dbReference type="InterPro" id="IPR020843">
    <property type="entry name" value="ER"/>
</dbReference>
<sequence length="333" mass="35246">MKAAVLLAPDDVAVVDDRPEPSCGPRDVVVAVHGVGLCGSDLAVVSGRRPVPALPWVLGHEAFGVVVATGDEVADRSPGQRVVIEPNYPCLECSDCRTAATAGCRRRRAVGITEPGLLAERVAVPARFTWPVPESWDDADAVCVEPFAVALNAVRMSGLARGDRCLVVGAGSQGLLVSLAVAHAGGEPYIIEPHEGRRALALELGAHDAGSLAAATAFPAVIETSGAPEAFERALERTAPGGSLIAVGQSPRPARLTTFTLVQQRLTVRGCLIYDHPADFRRTIAMLDEHDLHPGRVLRERFEFAEAPKAFARAAEIAGKTWISLPRTEEMPS</sequence>
<dbReference type="SUPFAM" id="SSF50129">
    <property type="entry name" value="GroES-like"/>
    <property type="match status" value="1"/>
</dbReference>
<proteinExistence type="inferred from homology"/>
<evidence type="ECO:0000256" key="4">
    <source>
        <dbReference type="ARBA" id="ARBA00023002"/>
    </source>
</evidence>